<dbReference type="EMBL" id="CP019628">
    <property type="protein sequence ID" value="AQQ01039.1"/>
    <property type="molecule type" value="Genomic_DNA"/>
</dbReference>
<keyword evidence="2" id="KW-0732">Signal</keyword>
<feature type="chain" id="PRO_5012998556" description="Lipoprotein" evidence="2">
    <location>
        <begin position="19"/>
        <end position="152"/>
    </location>
</feature>
<evidence type="ECO:0008006" key="5">
    <source>
        <dbReference type="Google" id="ProtNLM"/>
    </source>
</evidence>
<evidence type="ECO:0000256" key="2">
    <source>
        <dbReference type="SAM" id="SignalP"/>
    </source>
</evidence>
<dbReference type="Proteomes" id="UP000188243">
    <property type="component" value="Chromosome"/>
</dbReference>
<proteinExistence type="predicted"/>
<gene>
    <name evidence="3" type="ORF">B0W48_15435</name>
</gene>
<evidence type="ECO:0000313" key="3">
    <source>
        <dbReference type="EMBL" id="AQQ01039.1"/>
    </source>
</evidence>
<dbReference type="AlphaFoldDB" id="A0A1Q2H0Z4"/>
<feature type="compositionally biased region" description="Low complexity" evidence="1">
    <location>
        <begin position="27"/>
        <end position="41"/>
    </location>
</feature>
<protein>
    <recommendedName>
        <fullName evidence="5">Lipoprotein</fullName>
    </recommendedName>
</protein>
<feature type="signal peptide" evidence="2">
    <location>
        <begin position="1"/>
        <end position="18"/>
    </location>
</feature>
<evidence type="ECO:0000256" key="1">
    <source>
        <dbReference type="SAM" id="MobiDB-lite"/>
    </source>
</evidence>
<organism evidence="3 4">
    <name type="scientific">Pseudoalteromonas aliena</name>
    <dbReference type="NCBI Taxonomy" id="247523"/>
    <lineage>
        <taxon>Bacteria</taxon>
        <taxon>Pseudomonadati</taxon>
        <taxon>Pseudomonadota</taxon>
        <taxon>Gammaproteobacteria</taxon>
        <taxon>Alteromonadales</taxon>
        <taxon>Pseudoalteromonadaceae</taxon>
        <taxon>Pseudoalteromonas</taxon>
    </lineage>
</organism>
<accession>A0A1Q2H0Z4</accession>
<dbReference type="RefSeq" id="WP_077537697.1">
    <property type="nucleotide sequence ID" value="NZ_CP019628.1"/>
</dbReference>
<dbReference type="KEGG" id="paln:B0W48_15435"/>
<evidence type="ECO:0000313" key="4">
    <source>
        <dbReference type="Proteomes" id="UP000188243"/>
    </source>
</evidence>
<name>A0A1Q2H0Z4_9GAMM</name>
<dbReference type="STRING" id="247523.B0W48_15435"/>
<reference evidence="3 4" key="1">
    <citation type="submission" date="2017-02" db="EMBL/GenBank/DDBJ databases">
        <title>Complete genome sequence of the cold-active Pseudoalteromonas aliena strain EH1 isolated from Arctic seawater.</title>
        <authorList>
            <person name="Kim E."/>
            <person name="Heo E."/>
            <person name="Kim H."/>
            <person name="Kim D."/>
        </authorList>
    </citation>
    <scope>NUCLEOTIDE SEQUENCE [LARGE SCALE GENOMIC DNA]</scope>
    <source>
        <strain evidence="3 4">EH1</strain>
    </source>
</reference>
<sequence>MKKSIIILTLSMTLTACGGGGSEETKAPATISAPAPSSTEATKSTGINALKIDEQFNLSTKYSLNLDVELGFGDVRAYLNVCQKKASAQRADYNNCIYRGPIANSALETQLILSRQDIDLVAEVWFYDSSTEPLSYTWQYEPNKEQQLFTMR</sequence>
<feature type="region of interest" description="Disordered" evidence="1">
    <location>
        <begin position="19"/>
        <end position="41"/>
    </location>
</feature>
<dbReference type="PROSITE" id="PS51257">
    <property type="entry name" value="PROKAR_LIPOPROTEIN"/>
    <property type="match status" value="1"/>
</dbReference>